<dbReference type="EMBL" id="BKCG01000005">
    <property type="protein sequence ID" value="GER59948.1"/>
    <property type="molecule type" value="Genomic_DNA"/>
</dbReference>
<gene>
    <name evidence="1" type="ORF">ULMA_20560</name>
</gene>
<evidence type="ECO:0000313" key="2">
    <source>
        <dbReference type="Proteomes" id="UP000326509"/>
    </source>
</evidence>
<name>A0A5J4J1R7_9FLAO</name>
<accession>A0A5J4J1R7</accession>
<evidence type="ECO:0000313" key="1">
    <source>
        <dbReference type="EMBL" id="GER59948.1"/>
    </source>
</evidence>
<comment type="caution">
    <text evidence="1">The sequence shown here is derived from an EMBL/GenBank/DDBJ whole genome shotgun (WGS) entry which is preliminary data.</text>
</comment>
<protein>
    <submittedName>
        <fullName evidence="1">Uncharacterized protein</fullName>
    </submittedName>
</protein>
<organism evidence="1 2">
    <name type="scientific">Patiriisocius marinus</name>
    <dbReference type="NCBI Taxonomy" id="1397112"/>
    <lineage>
        <taxon>Bacteria</taxon>
        <taxon>Pseudomonadati</taxon>
        <taxon>Bacteroidota</taxon>
        <taxon>Flavobacteriia</taxon>
        <taxon>Flavobacteriales</taxon>
        <taxon>Flavobacteriaceae</taxon>
        <taxon>Patiriisocius</taxon>
    </lineage>
</organism>
<dbReference type="AlphaFoldDB" id="A0A5J4J1R7"/>
<sequence length="406" mass="46648">MNLRSPKEIIEEIKSLVDTTGFIYTLCLILVEDFHLNAEEMHEVDFRARLNKNEISLLIGFLIQKEISLEKPKHPLDLISLKKKTRKIMDELHSSTMIPSINKFRPIIDNLKEGNDINPSKEDFFGGEDVFIEPIFYSGDGIYDFQYIEYLNKKYKYDEKWLNENTNFYFDEVVEIANILFNNESWEDYPCQKDIVQGAYNVCSPITNLFQDIFEGNTSADVEFFVDPNYINYAVTEGTFAPERIPITFGLNSLEGSDILMTTVAIHEIFHANLYYIFKVNSEDSDPSNDFNIPQNSNPTYAELVEAFASLETGSSSSTIQHNFIANYKNQIAQGVYNWAVTQGGYSESNNLLEDLKKLAWVGLKDTDLWNHFEINPFNQNEVSEINSIISHETVDQGYAIGNFCN</sequence>
<keyword evidence="2" id="KW-1185">Reference proteome</keyword>
<proteinExistence type="predicted"/>
<dbReference type="RefSeq" id="WP_151674409.1">
    <property type="nucleotide sequence ID" value="NZ_BKCG01000005.1"/>
</dbReference>
<reference evidence="1 2" key="1">
    <citation type="submission" date="2019-08" db="EMBL/GenBank/DDBJ databases">
        <title>Draft genome sequence of Ulvibacter marinus type strain NBRC 109484.</title>
        <authorList>
            <person name="Kawano K."/>
            <person name="Ushijima N."/>
            <person name="Kihara M."/>
            <person name="Itoh H."/>
        </authorList>
    </citation>
    <scope>NUCLEOTIDE SEQUENCE [LARGE SCALE GENOMIC DNA]</scope>
    <source>
        <strain evidence="1 2">NBRC 109484</strain>
    </source>
</reference>
<dbReference type="Proteomes" id="UP000326509">
    <property type="component" value="Unassembled WGS sequence"/>
</dbReference>
<dbReference type="OrthoDB" id="1450227at2"/>